<gene>
    <name evidence="2" type="primary">LOC123614551</name>
</gene>
<accession>A0A9W3HCA0</accession>
<reference evidence="2" key="1">
    <citation type="submission" date="2025-08" db="UniProtKB">
        <authorList>
            <consortium name="RefSeq"/>
        </authorList>
    </citation>
    <scope>IDENTIFICATION</scope>
    <source>
        <tissue evidence="2">Blood</tissue>
    </source>
</reference>
<sequence>MGGVFPGFPDALGGSVLPFCSSISGSLTCHPPPQVSVSQNSLNSELLFLRPLPFLPSSPSGSPSLHFSEFLYPSLRVPVPPGLGLFLTSSIHPQACRPLHWVSSGWAGSVTWGNSNNKPASARLPGGDGTMAGRNLALRYGAPWSPISGTEVPGFWPNWHLTSSGVAHRFIPPVPFPPPTVQSTVAEPLPAAAKQDLHIWAFDEVISRWETTSGSACVPKTHGGPYAQPEAPDLADPRRTVGIKDLGEKLRHRGWRLPLTTKYQCSETRAQYTGWPGLEPPSTTHVGPQPLELADHHRGGPSQALIPWTKNSKLAGRPFTVSDQGILDRHQPYLTTTARDFKAYSNKELSGCPPKDSLTYWSFEETPQVWGHGPKQQPSPHSSRLPRPPKIRVPRGSLMTPAVPHRGALSLAQESYRPPLHPLHRLDRFCPLELPWGGAHWKPVSGIYSVPQAYRTENSNYGSLKLALVWDRQTSPALDTPPRAWKSATRS</sequence>
<name>A0A9W3HCA0_CAMBA</name>
<evidence type="ECO:0000256" key="1">
    <source>
        <dbReference type="SAM" id="MobiDB-lite"/>
    </source>
</evidence>
<proteinExistence type="predicted"/>
<feature type="region of interest" description="Disordered" evidence="1">
    <location>
        <begin position="368"/>
        <end position="399"/>
    </location>
</feature>
<organism evidence="2">
    <name type="scientific">Camelus bactrianus</name>
    <name type="common">Bactrian camel</name>
    <dbReference type="NCBI Taxonomy" id="9837"/>
    <lineage>
        <taxon>Eukaryota</taxon>
        <taxon>Metazoa</taxon>
        <taxon>Chordata</taxon>
        <taxon>Craniata</taxon>
        <taxon>Vertebrata</taxon>
        <taxon>Euteleostomi</taxon>
        <taxon>Mammalia</taxon>
        <taxon>Eutheria</taxon>
        <taxon>Laurasiatheria</taxon>
        <taxon>Artiodactyla</taxon>
        <taxon>Tylopoda</taxon>
        <taxon>Camelidae</taxon>
        <taxon>Camelus</taxon>
    </lineage>
</organism>
<dbReference type="PANTHER" id="PTHR37404">
    <property type="entry name" value="HCG1796489"/>
    <property type="match status" value="1"/>
</dbReference>
<dbReference type="AlphaFoldDB" id="A0A9W3HCA0"/>
<protein>
    <submittedName>
        <fullName evidence="2">Uncharacterized protein LOC123614551</fullName>
    </submittedName>
</protein>
<dbReference type="PANTHER" id="PTHR37404:SF1">
    <property type="entry name" value="HCG1796489"/>
    <property type="match status" value="1"/>
</dbReference>
<dbReference type="RefSeq" id="XP_045366634.1">
    <property type="nucleotide sequence ID" value="XM_045510678.1"/>
</dbReference>
<dbReference type="CTD" id="101059948"/>
<evidence type="ECO:0000313" key="2">
    <source>
        <dbReference type="RefSeq" id="XP_045366634.1"/>
    </source>
</evidence>
<dbReference type="InterPro" id="IPR053347">
    <property type="entry name" value="Axonemal_MT_stabilizer"/>
</dbReference>